<evidence type="ECO:0000259" key="3">
    <source>
        <dbReference type="Pfam" id="PF07910"/>
    </source>
</evidence>
<dbReference type="Pfam" id="PF07910">
    <property type="entry name" value="Peptidase_C78"/>
    <property type="match status" value="1"/>
</dbReference>
<keyword evidence="5" id="KW-1185">Reference proteome</keyword>
<accession>A0A9P8L9K3</accession>
<name>A0A9P8L9K3_9PEZI</name>
<feature type="region of interest" description="Disordered" evidence="2">
    <location>
        <begin position="88"/>
        <end position="197"/>
    </location>
</feature>
<evidence type="ECO:0000256" key="1">
    <source>
        <dbReference type="ARBA" id="ARBA00022801"/>
    </source>
</evidence>
<feature type="compositionally biased region" description="Basic and acidic residues" evidence="2">
    <location>
        <begin position="41"/>
        <end position="56"/>
    </location>
</feature>
<proteinExistence type="predicted"/>
<organism evidence="4 5">
    <name type="scientific">Trichoglossum hirsutum</name>
    <dbReference type="NCBI Taxonomy" id="265104"/>
    <lineage>
        <taxon>Eukaryota</taxon>
        <taxon>Fungi</taxon>
        <taxon>Dikarya</taxon>
        <taxon>Ascomycota</taxon>
        <taxon>Pezizomycotina</taxon>
        <taxon>Geoglossomycetes</taxon>
        <taxon>Geoglossales</taxon>
        <taxon>Geoglossaceae</taxon>
        <taxon>Trichoglossum</taxon>
    </lineage>
</organism>
<evidence type="ECO:0000313" key="5">
    <source>
        <dbReference type="Proteomes" id="UP000750711"/>
    </source>
</evidence>
<evidence type="ECO:0000313" key="4">
    <source>
        <dbReference type="EMBL" id="KAH0556956.1"/>
    </source>
</evidence>
<gene>
    <name evidence="4" type="ORF">GP486_005252</name>
</gene>
<protein>
    <recommendedName>
        <fullName evidence="3">UFSP1/2/DUB catalytic domain-containing protein</fullName>
    </recommendedName>
</protein>
<dbReference type="Proteomes" id="UP000750711">
    <property type="component" value="Unassembled WGS sequence"/>
</dbReference>
<keyword evidence="1" id="KW-0378">Hydrolase</keyword>
<dbReference type="EMBL" id="JAGHQM010000960">
    <property type="protein sequence ID" value="KAH0556956.1"/>
    <property type="molecule type" value="Genomic_DNA"/>
</dbReference>
<feature type="compositionally biased region" description="Acidic residues" evidence="2">
    <location>
        <begin position="57"/>
        <end position="69"/>
    </location>
</feature>
<dbReference type="InterPro" id="IPR012462">
    <property type="entry name" value="UFSP1/2_DUB_cat"/>
</dbReference>
<sequence>MDSNPTSECPFCGFGENDSYGLLLHIETNHPEGGESPFVVRDSEKNADLSESRTEVSEDSDGEYVDCPEEGCGESVLAAELQNHTDLHLAEKMTFDETEELPRDGSSGSGKIESPDRQPEIQFSTDLSDALRNRDELGGASPSSSRRRRHRHHRHRSPGWRELFGITNSKARSSETAQDSGGGCQRLGKSELGPHANEDQMPAWLRKQLEEGGKVTVYNQIRPDGTLERVVSVANETKDMIPLLARLCEQDQSLEEVFLCHPGVKHVVKMWREGGFCGYRNIQMLISYIQAAEPQGFENFQGRLPSILRLQDLIEEAWDKGINSSGRIETGGIKGTRKYIGTPEVMGLLARD</sequence>
<dbReference type="AlphaFoldDB" id="A0A9P8L9K3"/>
<comment type="caution">
    <text evidence="4">The sequence shown here is derived from an EMBL/GenBank/DDBJ whole genome shotgun (WGS) entry which is preliminary data.</text>
</comment>
<dbReference type="Gene3D" id="3.90.70.130">
    <property type="match status" value="1"/>
</dbReference>
<feature type="compositionally biased region" description="Polar residues" evidence="2">
    <location>
        <begin position="166"/>
        <end position="179"/>
    </location>
</feature>
<evidence type="ECO:0000256" key="2">
    <source>
        <dbReference type="SAM" id="MobiDB-lite"/>
    </source>
</evidence>
<dbReference type="GO" id="GO:0016787">
    <property type="term" value="F:hydrolase activity"/>
    <property type="evidence" value="ECO:0007669"/>
    <property type="project" value="UniProtKB-KW"/>
</dbReference>
<feature type="domain" description="UFSP1/2/DUB catalytic" evidence="3">
    <location>
        <begin position="256"/>
        <end position="349"/>
    </location>
</feature>
<feature type="compositionally biased region" description="Basic residues" evidence="2">
    <location>
        <begin position="145"/>
        <end position="158"/>
    </location>
</feature>
<feature type="compositionally biased region" description="Basic and acidic residues" evidence="2">
    <location>
        <begin position="88"/>
        <end position="103"/>
    </location>
</feature>
<reference evidence="4" key="1">
    <citation type="submission" date="2021-03" db="EMBL/GenBank/DDBJ databases">
        <title>Comparative genomics and phylogenomic investigation of the class Geoglossomycetes provide insights into ecological specialization and systematics.</title>
        <authorList>
            <person name="Melie T."/>
            <person name="Pirro S."/>
            <person name="Miller A.N."/>
            <person name="Quandt A."/>
        </authorList>
    </citation>
    <scope>NUCLEOTIDE SEQUENCE</scope>
    <source>
        <strain evidence="4">CAQ_001_2017</strain>
    </source>
</reference>
<feature type="region of interest" description="Disordered" evidence="2">
    <location>
        <begin position="28"/>
        <end position="69"/>
    </location>
</feature>